<evidence type="ECO:0000259" key="1">
    <source>
        <dbReference type="Pfam" id="PF02872"/>
    </source>
</evidence>
<dbReference type="PANTHER" id="PTHR11575:SF24">
    <property type="entry name" value="5'-NUCLEOTIDASE"/>
    <property type="match status" value="1"/>
</dbReference>
<dbReference type="InterPro" id="IPR036907">
    <property type="entry name" value="5'-Nucleotdase_C_sf"/>
</dbReference>
<dbReference type="Proteomes" id="UP001196873">
    <property type="component" value="Unassembled WGS sequence"/>
</dbReference>
<evidence type="ECO:0000313" key="3">
    <source>
        <dbReference type="Proteomes" id="UP001196873"/>
    </source>
</evidence>
<dbReference type="EMBL" id="JAHXRF010000007">
    <property type="protein sequence ID" value="MBW4865484.1"/>
    <property type="molecule type" value="Genomic_DNA"/>
</dbReference>
<accession>A0AAW4NS83</accession>
<sequence>MDKQTISFLAATALLSLASCKSHYELSSVSRSRILIDNKYDANPDKDAEAFLLPYKHQVDSLMSPVVGEVSEYMSARKPESTLSNLLADILLWGGKNYQESPDFAVYNMGGIRAAFAQGDVTYGDVLDVAPFENKICFLTLSGKKVRELFEQIASTGGEGVSHGVNLVISKDHKLLDCKLNGKEIDDNKAYRVATLDYLAQGNDKLEAFKSATNLVSPQTPENNVRFIIMDYFREQKAENKPVSRKIEGRIIIK</sequence>
<feature type="domain" description="5'-Nucleotidase C-terminal" evidence="1">
    <location>
        <begin position="67"/>
        <end position="210"/>
    </location>
</feature>
<dbReference type="Pfam" id="PF02872">
    <property type="entry name" value="5_nucleotid_C"/>
    <property type="match status" value="1"/>
</dbReference>
<name>A0AAW4NS83_9BACT</name>
<dbReference type="GO" id="GO:0009166">
    <property type="term" value="P:nucleotide catabolic process"/>
    <property type="evidence" value="ECO:0007669"/>
    <property type="project" value="InterPro"/>
</dbReference>
<gene>
    <name evidence="2" type="ORF">KZY68_05530</name>
</gene>
<reference evidence="2" key="1">
    <citation type="submission" date="2021-07" db="EMBL/GenBank/DDBJ databases">
        <title>Genomic diversity and antimicrobial resistance of Prevotella spp. isolated from chronic lung disease airways.</title>
        <authorList>
            <person name="Webb K.A."/>
            <person name="Olagoke O.S."/>
            <person name="Baird T."/>
            <person name="Neill J."/>
            <person name="Pham A."/>
            <person name="Wells T.J."/>
            <person name="Ramsay K.A."/>
            <person name="Bell S.C."/>
            <person name="Sarovich D.S."/>
            <person name="Price E.P."/>
        </authorList>
    </citation>
    <scope>NUCLEOTIDE SEQUENCE</scope>
    <source>
        <strain evidence="2">SCHI0047.S.3</strain>
    </source>
</reference>
<dbReference type="PROSITE" id="PS51257">
    <property type="entry name" value="PROKAR_LIPOPROTEIN"/>
    <property type="match status" value="1"/>
</dbReference>
<dbReference type="GO" id="GO:0016787">
    <property type="term" value="F:hydrolase activity"/>
    <property type="evidence" value="ECO:0007669"/>
    <property type="project" value="InterPro"/>
</dbReference>
<dbReference type="PANTHER" id="PTHR11575">
    <property type="entry name" value="5'-NUCLEOTIDASE-RELATED"/>
    <property type="match status" value="1"/>
</dbReference>
<dbReference type="InterPro" id="IPR006179">
    <property type="entry name" value="5_nucleotidase/apyrase"/>
</dbReference>
<proteinExistence type="predicted"/>
<comment type="caution">
    <text evidence="2">The sequence shown here is derived from an EMBL/GenBank/DDBJ whole genome shotgun (WGS) entry which is preliminary data.</text>
</comment>
<dbReference type="RefSeq" id="WP_007134438.1">
    <property type="nucleotide sequence ID" value="NZ_CABKPN010000001.1"/>
</dbReference>
<organism evidence="2 3">
    <name type="scientific">Segatella salivae</name>
    <dbReference type="NCBI Taxonomy" id="228604"/>
    <lineage>
        <taxon>Bacteria</taxon>
        <taxon>Pseudomonadati</taxon>
        <taxon>Bacteroidota</taxon>
        <taxon>Bacteroidia</taxon>
        <taxon>Bacteroidales</taxon>
        <taxon>Prevotellaceae</taxon>
        <taxon>Segatella</taxon>
    </lineage>
</organism>
<dbReference type="InterPro" id="IPR008334">
    <property type="entry name" value="5'-Nucleotdase_C"/>
</dbReference>
<dbReference type="AlphaFoldDB" id="A0AAW4NS83"/>
<dbReference type="Gene3D" id="3.90.780.10">
    <property type="entry name" value="5'-Nucleotidase, C-terminal domain"/>
    <property type="match status" value="1"/>
</dbReference>
<evidence type="ECO:0000313" key="2">
    <source>
        <dbReference type="EMBL" id="MBW4865484.1"/>
    </source>
</evidence>
<dbReference type="SUPFAM" id="SSF55816">
    <property type="entry name" value="5'-nucleotidase (syn. UDP-sugar hydrolase), C-terminal domain"/>
    <property type="match status" value="1"/>
</dbReference>
<dbReference type="PRINTS" id="PR01607">
    <property type="entry name" value="APYRASEFAMLY"/>
</dbReference>
<protein>
    <submittedName>
        <fullName evidence="2">5'-nucleotidase C-terminal domain-containing protein</fullName>
    </submittedName>
</protein>